<dbReference type="GO" id="GO:0015648">
    <property type="term" value="F:lipid-linked peptidoglycan transporter activity"/>
    <property type="evidence" value="ECO:0007669"/>
    <property type="project" value="TreeGrafter"/>
</dbReference>
<keyword evidence="6 10" id="KW-1133">Transmembrane helix</keyword>
<dbReference type="PRINTS" id="PR01806">
    <property type="entry name" value="VIRFACTRMVIN"/>
</dbReference>
<evidence type="ECO:0000313" key="12">
    <source>
        <dbReference type="Proteomes" id="UP000192599"/>
    </source>
</evidence>
<feature type="transmembrane region" description="Helical" evidence="10">
    <location>
        <begin position="79"/>
        <end position="98"/>
    </location>
</feature>
<dbReference type="AlphaFoldDB" id="A0A1V9VBB1"/>
<evidence type="ECO:0000256" key="9">
    <source>
        <dbReference type="ARBA" id="ARBA00061532"/>
    </source>
</evidence>
<evidence type="ECO:0000256" key="7">
    <source>
        <dbReference type="ARBA" id="ARBA00023136"/>
    </source>
</evidence>
<dbReference type="InterPro" id="IPR004268">
    <property type="entry name" value="MurJ"/>
</dbReference>
<keyword evidence="4" id="KW-0133">Cell shape</keyword>
<name>A0A1V9VBB1_9BACT</name>
<evidence type="ECO:0000256" key="5">
    <source>
        <dbReference type="ARBA" id="ARBA00022984"/>
    </source>
</evidence>
<keyword evidence="3 10" id="KW-0812">Transmembrane</keyword>
<evidence type="ECO:0000256" key="2">
    <source>
        <dbReference type="ARBA" id="ARBA00022475"/>
    </source>
</evidence>
<feature type="transmembrane region" description="Helical" evidence="10">
    <location>
        <begin position="189"/>
        <end position="209"/>
    </location>
</feature>
<gene>
    <name evidence="11" type="ORF">AS859_06460</name>
</gene>
<protein>
    <submittedName>
        <fullName evidence="11">Lipid II flippase MurJ</fullName>
    </submittedName>
</protein>
<dbReference type="InterPro" id="IPR051050">
    <property type="entry name" value="Lipid_II_flippase_MurJ/MviN"/>
</dbReference>
<dbReference type="PANTHER" id="PTHR47019:SF1">
    <property type="entry name" value="LIPID II FLIPPASE MURJ"/>
    <property type="match status" value="1"/>
</dbReference>
<evidence type="ECO:0000256" key="1">
    <source>
        <dbReference type="ARBA" id="ARBA00004651"/>
    </source>
</evidence>
<dbReference type="Proteomes" id="UP000192599">
    <property type="component" value="Unassembled WGS sequence"/>
</dbReference>
<organism evidence="11 12">
    <name type="scientific">Aliarcobacter cryaerophilus</name>
    <dbReference type="NCBI Taxonomy" id="28198"/>
    <lineage>
        <taxon>Bacteria</taxon>
        <taxon>Pseudomonadati</taxon>
        <taxon>Campylobacterota</taxon>
        <taxon>Epsilonproteobacteria</taxon>
        <taxon>Campylobacterales</taxon>
        <taxon>Arcobacteraceae</taxon>
        <taxon>Aliarcobacter</taxon>
    </lineage>
</organism>
<evidence type="ECO:0000256" key="8">
    <source>
        <dbReference type="ARBA" id="ARBA00060041"/>
    </source>
</evidence>
<feature type="non-terminal residue" evidence="11">
    <location>
        <position position="1"/>
    </location>
</feature>
<comment type="caution">
    <text evidence="11">The sequence shown here is derived from an EMBL/GenBank/DDBJ whole genome shotgun (WGS) entry which is preliminary data.</text>
</comment>
<feature type="transmembrane region" description="Helical" evidence="10">
    <location>
        <begin position="215"/>
        <end position="236"/>
    </location>
</feature>
<dbReference type="PANTHER" id="PTHR47019">
    <property type="entry name" value="LIPID II FLIPPASE MURJ"/>
    <property type="match status" value="1"/>
</dbReference>
<evidence type="ECO:0000256" key="6">
    <source>
        <dbReference type="ARBA" id="ARBA00022989"/>
    </source>
</evidence>
<comment type="function">
    <text evidence="8">Involved in peptidoglycan biosynthesis. Transports lipid-linked peptidoglycan precursors from the inner to the outer leaflet of the cytoplasmic membrane.</text>
</comment>
<dbReference type="GO" id="GO:0034204">
    <property type="term" value="P:lipid translocation"/>
    <property type="evidence" value="ECO:0007669"/>
    <property type="project" value="TreeGrafter"/>
</dbReference>
<accession>A0A1V9VBB1</accession>
<feature type="transmembrane region" description="Helical" evidence="10">
    <location>
        <begin position="119"/>
        <end position="140"/>
    </location>
</feature>
<sequence>FGGILQVIVHIIAIRRANLGKIFIFKNHKKKEENKFYKNFFAATLGSSTMHISAFIDTWLASMLISGSISYLYYANRVFQLPLAIFAIATSIALFPMVAKAIKNKNEDEALKLMKKSALILFAVLTISMVVGIALDKFIIELLFQRGAFTSEDTINTALILKMYLIGLLPFGLAKIFSLWLYAKEQQVLTAKISAQSLVANIIFSLILIKPFGAAGLAFSGTLSGFVLFFLTLRAFGFDKFVKMFKNY</sequence>
<evidence type="ECO:0000256" key="4">
    <source>
        <dbReference type="ARBA" id="ARBA00022960"/>
    </source>
</evidence>
<evidence type="ECO:0000256" key="3">
    <source>
        <dbReference type="ARBA" id="ARBA00022692"/>
    </source>
</evidence>
<proteinExistence type="inferred from homology"/>
<feature type="transmembrane region" description="Helical" evidence="10">
    <location>
        <begin position="160"/>
        <end position="182"/>
    </location>
</feature>
<keyword evidence="2" id="KW-1003">Cell membrane</keyword>
<reference evidence="11 12" key="1">
    <citation type="submission" date="2017-04" db="EMBL/GenBank/DDBJ databases">
        <title>Accumulation and expression of multiple antibiotic resistance genes in Arcobacter cryaerophilus that thrives in sewage.</title>
        <authorList>
            <person name="Millar J.A."/>
            <person name="Raghavan R."/>
        </authorList>
    </citation>
    <scope>NUCLEOTIDE SEQUENCE [LARGE SCALE GENOMIC DNA]</scope>
    <source>
        <strain evidence="11 12">AZT-1</strain>
    </source>
</reference>
<dbReference type="GO" id="GO:0009252">
    <property type="term" value="P:peptidoglycan biosynthetic process"/>
    <property type="evidence" value="ECO:0007669"/>
    <property type="project" value="UniProtKB-KW"/>
</dbReference>
<keyword evidence="7 10" id="KW-0472">Membrane</keyword>
<comment type="similarity">
    <text evidence="9">Belongs to the MurJ/MviN family.</text>
</comment>
<evidence type="ECO:0000256" key="10">
    <source>
        <dbReference type="SAM" id="Phobius"/>
    </source>
</evidence>
<dbReference type="GO" id="GO:0008360">
    <property type="term" value="P:regulation of cell shape"/>
    <property type="evidence" value="ECO:0007669"/>
    <property type="project" value="UniProtKB-KW"/>
</dbReference>
<evidence type="ECO:0000313" key="11">
    <source>
        <dbReference type="EMBL" id="OQR41302.1"/>
    </source>
</evidence>
<comment type="subcellular location">
    <subcellularLocation>
        <location evidence="1">Cell membrane</location>
        <topology evidence="1">Multi-pass membrane protein</topology>
    </subcellularLocation>
</comment>
<dbReference type="GO" id="GO:0005886">
    <property type="term" value="C:plasma membrane"/>
    <property type="evidence" value="ECO:0007669"/>
    <property type="project" value="UniProtKB-SubCell"/>
</dbReference>
<keyword evidence="5" id="KW-0573">Peptidoglycan synthesis</keyword>
<dbReference type="Pfam" id="PF03023">
    <property type="entry name" value="MurJ"/>
    <property type="match status" value="1"/>
</dbReference>
<dbReference type="EMBL" id="LNTC01000074">
    <property type="protein sequence ID" value="OQR41302.1"/>
    <property type="molecule type" value="Genomic_DNA"/>
</dbReference>